<comment type="subcellular location">
    <subcellularLocation>
        <location evidence="5">Cytoplasm</location>
    </subcellularLocation>
</comment>
<dbReference type="CDD" id="cd12164">
    <property type="entry name" value="GDH_like_2"/>
    <property type="match status" value="1"/>
</dbReference>
<dbReference type="PANTHER" id="PTHR43333:SF1">
    <property type="entry name" value="D-ISOMER SPECIFIC 2-HYDROXYACID DEHYDROGENASE NAD-BINDING DOMAIN-CONTAINING PROTEIN"/>
    <property type="match status" value="1"/>
</dbReference>
<dbReference type="EMBL" id="DAAROR010000030">
    <property type="protein sequence ID" value="HAE3261169.1"/>
    <property type="molecule type" value="Genomic_DNA"/>
</dbReference>
<proteinExistence type="inferred from homology"/>
<evidence type="ECO:0000256" key="1">
    <source>
        <dbReference type="ARBA" id="ARBA00022490"/>
    </source>
</evidence>
<dbReference type="InterPro" id="IPR023514">
    <property type="entry name" value="GhrA_Enterobacterales"/>
</dbReference>
<comment type="catalytic activity">
    <reaction evidence="5">
        <text>(R)-glycerate + NAD(+) = 3-hydroxypyruvate + NADH + H(+)</text>
        <dbReference type="Rhea" id="RHEA:17905"/>
        <dbReference type="ChEBI" id="CHEBI:15378"/>
        <dbReference type="ChEBI" id="CHEBI:16659"/>
        <dbReference type="ChEBI" id="CHEBI:17180"/>
        <dbReference type="ChEBI" id="CHEBI:57540"/>
        <dbReference type="ChEBI" id="CHEBI:57945"/>
        <dbReference type="EC" id="1.1.1.81"/>
    </reaction>
</comment>
<dbReference type="Pfam" id="PF02826">
    <property type="entry name" value="2-Hacid_dh_C"/>
    <property type="match status" value="1"/>
</dbReference>
<dbReference type="NCBIfam" id="NF012013">
    <property type="entry name" value="PRK15469.1"/>
    <property type="match status" value="1"/>
</dbReference>
<name>A0A729K8W9_SALHO</name>
<dbReference type="GO" id="GO:0051287">
    <property type="term" value="F:NAD binding"/>
    <property type="evidence" value="ECO:0007669"/>
    <property type="project" value="InterPro"/>
</dbReference>
<keyword evidence="2 5" id="KW-0521">NADP</keyword>
<dbReference type="GO" id="GO:0005737">
    <property type="term" value="C:cytoplasm"/>
    <property type="evidence" value="ECO:0007669"/>
    <property type="project" value="UniProtKB-SubCell"/>
</dbReference>
<keyword evidence="3 5" id="KW-0560">Oxidoreductase</keyword>
<keyword evidence="4 5" id="KW-0520">NAD</keyword>
<evidence type="ECO:0000256" key="3">
    <source>
        <dbReference type="ARBA" id="ARBA00023002"/>
    </source>
</evidence>
<evidence type="ECO:0000256" key="4">
    <source>
        <dbReference type="ARBA" id="ARBA00023027"/>
    </source>
</evidence>
<accession>A0A729K8W9</accession>
<comment type="catalytic activity">
    <reaction evidence="5">
        <text>(R)-glycerate + NADP(+) = 3-hydroxypyruvate + NADPH + H(+)</text>
        <dbReference type="Rhea" id="RHEA:18657"/>
        <dbReference type="ChEBI" id="CHEBI:15378"/>
        <dbReference type="ChEBI" id="CHEBI:16659"/>
        <dbReference type="ChEBI" id="CHEBI:17180"/>
        <dbReference type="ChEBI" id="CHEBI:57783"/>
        <dbReference type="ChEBI" id="CHEBI:58349"/>
        <dbReference type="EC" id="1.1.1.81"/>
    </reaction>
</comment>
<dbReference type="EC" id="1.1.1.79" evidence="5"/>
<comment type="caution">
    <text evidence="7">The sequence shown here is derived from an EMBL/GenBank/DDBJ whole genome shotgun (WGS) entry which is preliminary data.</text>
</comment>
<evidence type="ECO:0000256" key="2">
    <source>
        <dbReference type="ARBA" id="ARBA00022857"/>
    </source>
</evidence>
<dbReference type="HAMAP" id="MF_01666">
    <property type="entry name" value="2_Hacid_dh_C_GhrA"/>
    <property type="match status" value="1"/>
</dbReference>
<dbReference type="FunFam" id="3.40.50.720:FF:000110">
    <property type="entry name" value="Glyoxylate/hydroxypyruvate reductase A"/>
    <property type="match status" value="1"/>
</dbReference>
<dbReference type="AlphaFoldDB" id="A0A729K8W9"/>
<organism evidence="7">
    <name type="scientific">Salmonella enterica subsp. houtenae serovar 18:z36,z38:-</name>
    <dbReference type="NCBI Taxonomy" id="2577510"/>
    <lineage>
        <taxon>Bacteria</taxon>
        <taxon>Pseudomonadati</taxon>
        <taxon>Pseudomonadota</taxon>
        <taxon>Gammaproteobacteria</taxon>
        <taxon>Enterobacterales</taxon>
        <taxon>Enterobacteriaceae</taxon>
        <taxon>Salmonella</taxon>
    </lineage>
</organism>
<comment type="catalytic activity">
    <reaction evidence="5">
        <text>glycolate + NADP(+) = glyoxylate + NADPH + H(+)</text>
        <dbReference type="Rhea" id="RHEA:10992"/>
        <dbReference type="ChEBI" id="CHEBI:15378"/>
        <dbReference type="ChEBI" id="CHEBI:29805"/>
        <dbReference type="ChEBI" id="CHEBI:36655"/>
        <dbReference type="ChEBI" id="CHEBI:57783"/>
        <dbReference type="ChEBI" id="CHEBI:58349"/>
        <dbReference type="EC" id="1.1.1.79"/>
    </reaction>
</comment>
<dbReference type="SUPFAM" id="SSF51735">
    <property type="entry name" value="NAD(P)-binding Rossmann-fold domains"/>
    <property type="match status" value="1"/>
</dbReference>
<sequence length="312" mass="34913">MEIIFYHPTFNAAWWGNALEKALPHARVREWKAGDNNPADYALVWQPPVEMLAGRRLKAVFALGAGVDSILSKLNAHPEMLDASIPLFRLEDTGMGLQMQEYAVSQVLHWFRRFDDYQALKNQAIWKPLPEYTREEFGVGIMGAGVLGSKVAESLQAWGFPLRCWSRSRKSWPGVESYAGREELRAFLNQTRVLINLLPNTAQTVGIINSKLLSQLPDGAYVLNLARGVHVREADLLTALDSGKLKGAMLDVFNQEPLPQESPLWCHPRVAMTPHIAAVTRPAEAIDYIARSITQLEKGEPVTGQVDRTRGY</sequence>
<evidence type="ECO:0000313" key="7">
    <source>
        <dbReference type="EMBL" id="HAE3261169.1"/>
    </source>
</evidence>
<protein>
    <recommendedName>
        <fullName evidence="5">Glyoxylate/hydroxypyruvate reductase A</fullName>
        <ecNumber evidence="5">1.1.1.79</ecNumber>
        <ecNumber evidence="5">1.1.1.81</ecNumber>
    </recommendedName>
    <alternativeName>
        <fullName evidence="5">2-ketoacid reductase</fullName>
    </alternativeName>
</protein>
<dbReference type="GO" id="GO:0030267">
    <property type="term" value="F:glyoxylate reductase (NADPH) activity"/>
    <property type="evidence" value="ECO:0007669"/>
    <property type="project" value="UniProtKB-UniRule"/>
</dbReference>
<comment type="similarity">
    <text evidence="5">Belongs to the D-isomer specific 2-hydroxyacid dehydrogenase family. GhrA subfamily.</text>
</comment>
<comment type="function">
    <text evidence="5">Catalyzes the NADPH-dependent reduction of glyoxylate and hydroxypyruvate into glycolate and glycerate, respectively.</text>
</comment>
<reference evidence="7" key="1">
    <citation type="journal article" date="2018" name="Genome Biol.">
        <title>SKESA: strategic k-mer extension for scrupulous assemblies.</title>
        <authorList>
            <person name="Souvorov A."/>
            <person name="Agarwala R."/>
            <person name="Lipman D.J."/>
        </authorList>
    </citation>
    <scope>NUCLEOTIDE SEQUENCE</scope>
    <source>
        <strain evidence="7">12-6852</strain>
    </source>
</reference>
<feature type="active site" evidence="5">
    <location>
        <position position="227"/>
    </location>
</feature>
<keyword evidence="7" id="KW-0670">Pyruvate</keyword>
<keyword evidence="1 5" id="KW-0963">Cytoplasm</keyword>
<dbReference type="PANTHER" id="PTHR43333">
    <property type="entry name" value="2-HACID_DH_C DOMAIN-CONTAINING PROTEIN"/>
    <property type="match status" value="1"/>
</dbReference>
<reference evidence="7" key="2">
    <citation type="submission" date="2018-07" db="EMBL/GenBank/DDBJ databases">
        <authorList>
            <consortium name="NCBI Pathogen Detection Project"/>
        </authorList>
    </citation>
    <scope>NUCLEOTIDE SEQUENCE</scope>
    <source>
        <strain evidence="7">12-6852</strain>
    </source>
</reference>
<dbReference type="GO" id="GO:0016618">
    <property type="term" value="F:hydroxypyruvate reductase [NAD(P)H] activity"/>
    <property type="evidence" value="ECO:0007669"/>
    <property type="project" value="UniProtKB-UniRule"/>
</dbReference>
<dbReference type="Gene3D" id="3.40.50.720">
    <property type="entry name" value="NAD(P)-binding Rossmann-like Domain"/>
    <property type="match status" value="2"/>
</dbReference>
<evidence type="ECO:0000259" key="6">
    <source>
        <dbReference type="Pfam" id="PF02826"/>
    </source>
</evidence>
<evidence type="ECO:0000256" key="5">
    <source>
        <dbReference type="HAMAP-Rule" id="MF_01666"/>
    </source>
</evidence>
<dbReference type="InterPro" id="IPR006140">
    <property type="entry name" value="D-isomer_DH_NAD-bd"/>
</dbReference>
<gene>
    <name evidence="5 7" type="primary">ghrA</name>
    <name evidence="7" type="ORF">G3430_003469</name>
</gene>
<feature type="active site" description="Proton donor" evidence="5">
    <location>
        <position position="275"/>
    </location>
</feature>
<dbReference type="InterPro" id="IPR036291">
    <property type="entry name" value="NAD(P)-bd_dom_sf"/>
</dbReference>
<feature type="domain" description="D-isomer specific 2-hydroxyacid dehydrogenase NAD-binding" evidence="6">
    <location>
        <begin position="105"/>
        <end position="277"/>
    </location>
</feature>
<dbReference type="EC" id="1.1.1.81" evidence="5"/>